<keyword evidence="6 11" id="KW-0067">ATP-binding</keyword>
<keyword evidence="4" id="KW-0677">Repeat</keyword>
<evidence type="ECO:0000256" key="2">
    <source>
        <dbReference type="ARBA" id="ARBA00008314"/>
    </source>
</evidence>
<dbReference type="Gene3D" id="1.20.58.530">
    <property type="match status" value="1"/>
</dbReference>
<dbReference type="SMART" id="SM00242">
    <property type="entry name" value="MYSc"/>
    <property type="match status" value="1"/>
</dbReference>
<feature type="region of interest" description="Disordered" evidence="12">
    <location>
        <begin position="2593"/>
        <end position="2627"/>
    </location>
</feature>
<evidence type="ECO:0000256" key="5">
    <source>
        <dbReference type="ARBA" id="ARBA00022741"/>
    </source>
</evidence>
<dbReference type="Pfam" id="PF00063">
    <property type="entry name" value="Myosin_head"/>
    <property type="match status" value="1"/>
</dbReference>
<evidence type="ECO:0000256" key="10">
    <source>
        <dbReference type="ARBA" id="ARBA00023203"/>
    </source>
</evidence>
<feature type="transmembrane region" description="Helical" evidence="13">
    <location>
        <begin position="3466"/>
        <end position="3489"/>
    </location>
</feature>
<evidence type="ECO:0000259" key="17">
    <source>
        <dbReference type="PROSITE" id="PS51456"/>
    </source>
</evidence>
<keyword evidence="9 11" id="KW-0505">Motor protein</keyword>
<dbReference type="FunFam" id="1.10.10.820:FF:000001">
    <property type="entry name" value="Myosin heavy chain"/>
    <property type="match status" value="1"/>
</dbReference>
<dbReference type="Pfam" id="PF24384">
    <property type="entry name" value="Ig_TMM62"/>
    <property type="match status" value="1"/>
</dbReference>
<dbReference type="FunFam" id="1.20.58.530:FF:000004">
    <property type="entry name" value="Unconventional myosin ID"/>
    <property type="match status" value="1"/>
</dbReference>
<dbReference type="InterPro" id="IPR027417">
    <property type="entry name" value="P-loop_NTPase"/>
</dbReference>
<dbReference type="GO" id="GO:0045177">
    <property type="term" value="C:apical part of cell"/>
    <property type="evidence" value="ECO:0007669"/>
    <property type="project" value="UniProtKB-ARBA"/>
</dbReference>
<dbReference type="Gene3D" id="1.20.900.10">
    <property type="entry name" value="Dbl homology (DH) domain"/>
    <property type="match status" value="1"/>
</dbReference>
<evidence type="ECO:0000256" key="3">
    <source>
        <dbReference type="ARBA" id="ARBA00022468"/>
    </source>
</evidence>
<feature type="transmembrane region" description="Helical" evidence="13">
    <location>
        <begin position="2367"/>
        <end position="2386"/>
    </location>
</feature>
<dbReference type="InterPro" id="IPR008936">
    <property type="entry name" value="Rho_GTPase_activation_prot"/>
</dbReference>
<feature type="region of interest" description="Disordered" evidence="12">
    <location>
        <begin position="1389"/>
        <end position="1429"/>
    </location>
</feature>
<dbReference type="GO" id="GO:0005524">
    <property type="term" value="F:ATP binding"/>
    <property type="evidence" value="ECO:0007669"/>
    <property type="project" value="UniProtKB-UniRule"/>
</dbReference>
<feature type="transmembrane region" description="Helical" evidence="13">
    <location>
        <begin position="2424"/>
        <end position="2445"/>
    </location>
</feature>
<feature type="transmembrane region" description="Helical" evidence="13">
    <location>
        <begin position="2723"/>
        <end position="2740"/>
    </location>
</feature>
<dbReference type="Gene3D" id="2.30.29.30">
    <property type="entry name" value="Pleckstrin-homology domain (PH domain)/Phosphotyrosine-binding domain (PTB)"/>
    <property type="match status" value="1"/>
</dbReference>
<dbReference type="Gene3D" id="1.20.5.190">
    <property type="match status" value="1"/>
</dbReference>
<dbReference type="GO" id="GO:0022857">
    <property type="term" value="F:transmembrane transporter activity"/>
    <property type="evidence" value="ECO:0007669"/>
    <property type="project" value="InterPro"/>
</dbReference>
<feature type="region of interest" description="Disordered" evidence="12">
    <location>
        <begin position="2268"/>
        <end position="2287"/>
    </location>
</feature>
<feature type="transmembrane region" description="Helical" evidence="13">
    <location>
        <begin position="2854"/>
        <end position="2876"/>
    </location>
</feature>
<feature type="transmembrane region" description="Helical" evidence="13">
    <location>
        <begin position="2336"/>
        <end position="2355"/>
    </location>
</feature>
<keyword evidence="10 11" id="KW-0009">Actin-binding</keyword>
<dbReference type="InterPro" id="IPR036072">
    <property type="entry name" value="MYSc_Myo1"/>
</dbReference>
<dbReference type="GO" id="GO:0035556">
    <property type="term" value="P:intracellular signal transduction"/>
    <property type="evidence" value="ECO:0007669"/>
    <property type="project" value="InterPro"/>
</dbReference>
<accession>A0A4S2JSD5</accession>
<dbReference type="GO" id="GO:0016459">
    <property type="term" value="C:myosin complex"/>
    <property type="evidence" value="ECO:0007669"/>
    <property type="project" value="UniProtKB-KW"/>
</dbReference>
<keyword evidence="5 11" id="KW-0547">Nucleotide-binding</keyword>
<feature type="region of interest" description="Disordered" evidence="12">
    <location>
        <begin position="1221"/>
        <end position="1311"/>
    </location>
</feature>
<evidence type="ECO:0000256" key="8">
    <source>
        <dbReference type="ARBA" id="ARBA00023123"/>
    </source>
</evidence>
<dbReference type="InterPro" id="IPR041871">
    <property type="entry name" value="MPP_TMEM62"/>
</dbReference>
<dbReference type="GO" id="GO:0005096">
    <property type="term" value="F:GTPase activator activity"/>
    <property type="evidence" value="ECO:0007669"/>
    <property type="project" value="UniProtKB-KW"/>
</dbReference>
<evidence type="ECO:0000259" key="14">
    <source>
        <dbReference type="PROSITE" id="PS50003"/>
    </source>
</evidence>
<evidence type="ECO:0000256" key="9">
    <source>
        <dbReference type="ARBA" id="ARBA00023175"/>
    </source>
</evidence>
<dbReference type="PROSITE" id="PS50003">
    <property type="entry name" value="PH_DOMAIN"/>
    <property type="match status" value="1"/>
</dbReference>
<feature type="transmembrane region" description="Helical" evidence="13">
    <location>
        <begin position="3438"/>
        <end position="3460"/>
    </location>
</feature>
<feature type="transmembrane region" description="Helical" evidence="13">
    <location>
        <begin position="2655"/>
        <end position="2678"/>
    </location>
</feature>
<evidence type="ECO:0000256" key="13">
    <source>
        <dbReference type="SAM" id="Phobius"/>
    </source>
</evidence>
<dbReference type="InterPro" id="IPR011993">
    <property type="entry name" value="PH-like_dom_sf"/>
</dbReference>
<dbReference type="Gene3D" id="3.40.850.10">
    <property type="entry name" value="Kinesin motor domain"/>
    <property type="match status" value="1"/>
</dbReference>
<dbReference type="Gene3D" id="1.10.555.10">
    <property type="entry name" value="Rho GTPase activation protein"/>
    <property type="match status" value="1"/>
</dbReference>
<evidence type="ECO:0000256" key="11">
    <source>
        <dbReference type="PROSITE-ProRule" id="PRU00782"/>
    </source>
</evidence>
<dbReference type="PROSITE" id="PS50096">
    <property type="entry name" value="IQ"/>
    <property type="match status" value="2"/>
</dbReference>
<dbReference type="InterPro" id="IPR001609">
    <property type="entry name" value="Myosin_head_motor_dom-like"/>
</dbReference>
<keyword evidence="8 11" id="KW-0518">Myosin</keyword>
<keyword evidence="13" id="KW-0472">Membrane</keyword>
<dbReference type="SUPFAM" id="SSF48065">
    <property type="entry name" value="DBL homology domain (DH-domain)"/>
    <property type="match status" value="1"/>
</dbReference>
<gene>
    <name evidence="19" type="ORF">DBV15_00419</name>
</gene>
<feature type="domain" description="Rho-GAP" evidence="16">
    <location>
        <begin position="1975"/>
        <end position="2157"/>
    </location>
</feature>
<dbReference type="InterPro" id="IPR029052">
    <property type="entry name" value="Metallo-depent_PP-like"/>
</dbReference>
<dbReference type="CDD" id="cd01378">
    <property type="entry name" value="MYSc_Myo1"/>
    <property type="match status" value="1"/>
</dbReference>
<dbReference type="GO" id="GO:0005938">
    <property type="term" value="C:cell cortex"/>
    <property type="evidence" value="ECO:0007669"/>
    <property type="project" value="UniProtKB-ARBA"/>
</dbReference>
<feature type="compositionally biased region" description="Basic and acidic residues" evidence="12">
    <location>
        <begin position="1416"/>
        <end position="1429"/>
    </location>
</feature>
<feature type="domain" description="PH" evidence="14">
    <location>
        <begin position="1635"/>
        <end position="1797"/>
    </location>
</feature>
<dbReference type="PANTHER" id="PTHR23182">
    <property type="entry name" value="BREAKPOINT CLUSTER REGION PROTEIN BCR"/>
    <property type="match status" value="1"/>
</dbReference>
<feature type="transmembrane region" description="Helical" evidence="13">
    <location>
        <begin position="2149"/>
        <end position="2167"/>
    </location>
</feature>
<keyword evidence="20" id="KW-1185">Reference proteome</keyword>
<keyword evidence="13" id="KW-0812">Transmembrane</keyword>
<dbReference type="GO" id="GO:0007498">
    <property type="term" value="P:mesoderm development"/>
    <property type="evidence" value="ECO:0007669"/>
    <property type="project" value="UniProtKB-ARBA"/>
</dbReference>
<dbReference type="SUPFAM" id="SSF50729">
    <property type="entry name" value="PH domain-like"/>
    <property type="match status" value="1"/>
</dbReference>
<keyword evidence="3" id="KW-0343">GTPase activation</keyword>
<dbReference type="SMART" id="SM00233">
    <property type="entry name" value="PH"/>
    <property type="match status" value="1"/>
</dbReference>
<evidence type="ECO:0000259" key="16">
    <source>
        <dbReference type="PROSITE" id="PS50238"/>
    </source>
</evidence>
<dbReference type="Gene3D" id="6.20.240.20">
    <property type="match status" value="1"/>
</dbReference>
<sequence length="3516" mass="397560">MRLSSDTMTDCLLPGDSRSLTAGPLPHCANDSRIVIIRSSAETVDTGGVFRKPGARPEVLKHDRKLPENMERGLHERDRVGVQDFVLLEDFRSESAFINNLCKRFKEDLIYTYIGQVLVSVNPYKKLPIYTTETILYYHGRNFFEAPPHIFALADTAYQSLSKENRDQCILISGESGSGKTEASKKILEFIAAATGHKKQVEEVNDKLIGSNPVLEAFGNAKTNRNDNSSRFGKYMDVQFNFQGDPVGGNILNYLLEKSRVIHQSVGERNFHIFYQLLAGADDDTLRKLFLKRNLDTFFYLSNGTKGTVDTIDDANQYKEVVRAMKTMEMSQQEQNDLFAIVASVLHMGNVGFSEEDGVATILKPASVDAVATLLGCDVKRLAKAFTHRTIDAHGDVVVSPLNRELAIYARDALAKAVYDRLFTWLVTRLNKSLQPQTNPRRKMVMGILDIYGFEIFQKNSFEQFCINFCNEKLQQLFIQLTLKSEQEEYLREGITWENIEYFNNKIICDLIEEKYKGIISLMDEECLRPGEPTDMSFLEKLNVNLNNHPHYISHKKADIQTQKIMGRDEFRLVHYAGDVTYNVRGFLEKNNDLLFRDLREIMSHTTNSITKSVFDVKDLTSKKRPETAITQFKNSLNNLVEILMGKEPSYIRCIKPNDFKMANQFNEKIVLHQVKYLGLMENLRVRRAGFAYRRPYEQFLERYKCLCSETWPNYHGSAKEGVQTLVCHLGYERDEYRMGNTKLFIRFPKTLFNTEDAFQIKKHEVAAIIQSKWKGILMRRKYLEMRKSAIVFQKYIRRWLAKRAAKKRRQAVVTIRRFIEGFITRDGPPTEINKAFIELAKSQWLIRLSKALPPGVLNKYWPPCPYSCREASEHLRVMHMLWKARCYRKALSKEDKDHFELKILAESLFKNKKKSYAKSVGPRFVTDRLGEEYKALRQSFTNNILTSGENIKYATPVIKYDRHGYKPRERVLILTQNAVYILDTLKTFKLKHRLPYKAIEELVVTRESDNLLVVRIPPELKKDKGDLILEVPHLIEALTKAIDITNPNILKIVNTESVSHKLVSGKEGVIEVRTGATPAISKNRESGHLLVRVWVQRFPDSALPAAWEEDVRANLVKHKQKVTALREELEKEEFYVEYLERLLADVERHKQLANNISVNTSENKQEATTETQSQQDSQVSENSLADLTNSPSSQNVGPSAPSLTEREDISKFQDKCVSELSSTLGAAGKRPKSEIPRSPEKVPELRRNSDPDVPSNYVTVIEVTGSSKKDKHEECLKEEDEKDLEKAINEDGEDGDAEASEEEPYYDSVALDQTGEYVYIDARVPTVNSNNGSKAATRRPPSLPDSPGNQSNYVNIDYFIQHRAAMDSEDEEGASPAPPILLRALSTDNETGSSDAEPLSLSEGSLESPTPTTPRRQEKSKEREDDRTSMVKCIVNSVMESEAVYVECLTVMLQYMKAIRATLTTSQPVISEDEFGTMFYKIPELHALHQTFLDGLRKKTEKWDNKTTIGEQFKIMASNIGLYGAFLHNYARATDTVRRCSAHSTQFGEITRDIRLRGFPKGPGLSLEDLLHKPVARVQKNALVLHDLLKHTPVNHADHAPLSEALAMTRNFLDEFNIIQTKSMFPSHDRAQRRLVKNSFVVELSDGHRKLRHLFLFNDVIACAKYKASGRDKFTFELKWYVPVAEATVTEDGIEPREASPANVVALRSQACTVRDQILWEERNDEKRIRLGGRGSEKNRKKLAELEAQLVLASPNLVLRVAHKSQQNRIQNSYTFFLSSEFERSQWVEAVEALQQGGQPPGQLPLSMYELQAWVTACRTYLQTDMGSYLLRSGRDESLLLGDLHLTLLGLTPPGLDRVGDLYIIVEVDSYGHYFKRARSRIARGQAPIWGETFVVELEGSQNVRILLYEECGTRSVLRGKCIQRLSRSWLQSDQVERSLNLGPATLDVALRFVPSEVTLRRVPSAKPQGLFGAKIQQVCKREKRDVPFIITACVREVERRGVGEVGLYRVSGSASDVARLRKSFESNSYEAEQLLKEVDVHSVTGVLKLYLREMPEALFTDALYPAFLEAFQTSDLSRGAALRRVYEGLPAVNKAVIDFLLAHLARVNKHEAQNKMSLHNLATVFGPTLLRPGTSNSRSDAKSRDPLAAGTVDVMAQAGILYCFLHNLIDENMNDQPATQLGSLFSIHSAPVFDLSSIAGGAPSPKRPASLAVQATATSTPIVPPHLQSPEGTVAEDEDNDNLLTISSLTARPLIAKSRELRSARYTAPKRRKSRQRNETRKPRNTTYVPLDGGYGWVVVFGAFFVQFWVAGLVKSYGVLYVEVMETFKDSSASVASWIPAILTCLCLALAPVTSMLCQKYSCRAVVFVGGLFCALGLTTSYFATRLIHLFFTFGVLTGIGGGLSTTPGIILVSQYFDKHRALANGICVSGTAAGSFVFPLLIEFLVRDFGFHGTVLLLGGCMLHVCVSATLYRPLDENYAPEEDSVSVEKFEKELKEQDQEKSKQQKLELLFANDPIARHNMLNELFHQNSGVVAVELTDSDEEKDVMGEGLRMKPISKIRSSSILHSVEDLSTDSTCVYKAARSSLRSLKSSATAMGPPEQQQQQQPPPSPPNRMSSLTSRSIAGSTDSKITFMQRLTRYIDLSLLKNPQFIMMCFSVSLMSTGSPYMLYYLPAYVHAAGYSKSEAGYLVAISAVLDLCGRLGLGWLSDLKLFDRRKGVVGAGVAVLAIPMAHSFYVLACSVGMYGLCLGCWFLLVPVLLADQYGTDKISSSYGLVRMFQSFGAISIPPLAGYLRDVTGSYTVCFLCMGTCMVMGGLPLLLVFNENQTNPTKLPVNAENNNRQEDTTTTIVLLVLILIFSILMANVVDFISIDHHLPIETSGDNNGETKSGPKHYNINNSYNHLIWFLQITDLHISIFRDPTRIWEFTEFCNVTVNSAIQPKVVLASGDLTDAIAENRFGSKQQREEWETYRYVIDQTNVSKKILWLDVRGNHDNFDIIDFDSKNNYYSHYSIQGKKYPKSYMYNVKAGRERFSFIAIDACLKPGPKRPFNFIGVLDQDEINRIQQLINFSKESNADHAVVFGHYPTSSIISKSDTNIRNILGSHRESMVYLCGHYHTLGNMVPNMYTLQKAGFLELELADWKENRMYRLAAIDHGQFSFIDVKHRDWPVVLITNPKNVLFMMPQKENLESIVKSTHVRVLAFSTVPLKSVKIQLDDGDWQKCDHVRGPLYVLPWNSTRYKEGIHQITVHVVDDEDRRKIVWHSFSLDGSWLSTSVLPKLLLMVNIVGIFQFMFFVTLAVSIGPLCFLRFIHMRYKNRRMELPRGRLKFFHRVLRRLWVLSAVDRLFFGLVLSTLYCAIGPWTVGEIIENHTGVIFVWGTFIGNMYLPGGLTYAYGFFQLIIFHIPLTLFLAYHVDRRLQYPEYPPAVWSKFQIVCQYLPVLTLILTQFLLGYTLYLEYGTVAVLLCPLRTGCIFVAAALSYSAATIPHSYLRSAASVWYCNRAIDNNDAGQ</sequence>
<evidence type="ECO:0000256" key="7">
    <source>
        <dbReference type="ARBA" id="ARBA00023121"/>
    </source>
</evidence>
<dbReference type="Proteomes" id="UP000310200">
    <property type="component" value="Unassembled WGS sequence"/>
</dbReference>
<feature type="compositionally biased region" description="Polar residues" evidence="12">
    <location>
        <begin position="2617"/>
        <end position="2627"/>
    </location>
</feature>
<dbReference type="InterPro" id="IPR010926">
    <property type="entry name" value="Myosin_TH1"/>
</dbReference>
<dbReference type="InterPro" id="IPR036259">
    <property type="entry name" value="MFS_trans_sf"/>
</dbReference>
<feature type="region of interest" description="Disordered" evidence="12">
    <location>
        <begin position="1158"/>
        <end position="1208"/>
    </location>
</feature>
<dbReference type="PROSITE" id="PS51456">
    <property type="entry name" value="MYOSIN_MOTOR"/>
    <property type="match status" value="1"/>
</dbReference>
<feature type="transmembrane region" description="Helical" evidence="13">
    <location>
        <begin position="2746"/>
        <end position="2765"/>
    </location>
</feature>
<dbReference type="CDD" id="cd00160">
    <property type="entry name" value="RhoGEF"/>
    <property type="match status" value="1"/>
</dbReference>
<dbReference type="PANTHER" id="PTHR23182:SF1">
    <property type="entry name" value="RHO GTPASE ACTIVATING PROTEIN AT 1A, ISOFORM E"/>
    <property type="match status" value="1"/>
</dbReference>
<reference evidence="19 20" key="1">
    <citation type="journal article" date="2019" name="Philos. Trans. R. Soc. Lond., B, Biol. Sci.">
        <title>Ant behaviour and brain gene expression of defending hosts depend on the ecological success of the intruding social parasite.</title>
        <authorList>
            <person name="Kaur R."/>
            <person name="Stoldt M."/>
            <person name="Jongepier E."/>
            <person name="Feldmeyer B."/>
            <person name="Menzel F."/>
            <person name="Bornberg-Bauer E."/>
            <person name="Foitzik S."/>
        </authorList>
    </citation>
    <scope>NUCLEOTIDE SEQUENCE [LARGE SCALE GENOMIC DNA]</scope>
    <source>
        <tissue evidence="19">Whole body</tissue>
    </source>
</reference>
<dbReference type="InterPro" id="IPR000219">
    <property type="entry name" value="DH_dom"/>
</dbReference>
<feature type="compositionally biased region" description="Acidic residues" evidence="12">
    <location>
        <begin position="1291"/>
        <end position="1306"/>
    </location>
</feature>
<feature type="transmembrane region" description="Helical" evidence="13">
    <location>
        <begin position="2457"/>
        <end position="2475"/>
    </location>
</feature>
<dbReference type="PROSITE" id="PS51757">
    <property type="entry name" value="TH1"/>
    <property type="match status" value="1"/>
</dbReference>
<dbReference type="Gene3D" id="1.20.120.720">
    <property type="entry name" value="Myosin VI head, motor domain, U50 subdomain"/>
    <property type="match status" value="1"/>
</dbReference>
<feature type="compositionally biased region" description="Polar residues" evidence="12">
    <location>
        <begin position="1158"/>
        <end position="1198"/>
    </location>
</feature>
<evidence type="ECO:0000313" key="19">
    <source>
        <dbReference type="EMBL" id="TGZ38376.1"/>
    </source>
</evidence>
<dbReference type="InterPro" id="IPR056230">
    <property type="entry name" value="TMEM62_C"/>
</dbReference>
<name>A0A4S2JSD5_9HYME</name>
<dbReference type="GO" id="GO:0005085">
    <property type="term" value="F:guanyl-nucleotide exchange factor activity"/>
    <property type="evidence" value="ECO:0007669"/>
    <property type="project" value="InterPro"/>
</dbReference>
<comment type="subcellular location">
    <subcellularLocation>
        <location evidence="1">Cell membrane</location>
        <topology evidence="1">Peripheral membrane protein</topology>
        <orientation evidence="1">Cytoplasmic side</orientation>
    </subcellularLocation>
</comment>
<feature type="region of interest" description="Actin-binding" evidence="11">
    <location>
        <begin position="637"/>
        <end position="659"/>
    </location>
</feature>
<feature type="binding site" evidence="11">
    <location>
        <begin position="174"/>
        <end position="181"/>
    </location>
    <ligand>
        <name>ATP</name>
        <dbReference type="ChEBI" id="CHEBI:30616"/>
    </ligand>
</feature>
<feature type="region of interest" description="Disordered" evidence="12">
    <location>
        <begin position="1326"/>
        <end position="1352"/>
    </location>
</feature>
<dbReference type="Pfam" id="PF06017">
    <property type="entry name" value="Myosin_TH1"/>
    <property type="match status" value="1"/>
</dbReference>
<feature type="transmembrane region" description="Helical" evidence="13">
    <location>
        <begin position="2392"/>
        <end position="2415"/>
    </location>
</feature>
<dbReference type="InterPro" id="IPR036481">
    <property type="entry name" value="Bcr-Abl_oncoprot_oligo_sf"/>
</dbReference>
<dbReference type="SUPFAM" id="SSF103473">
    <property type="entry name" value="MFS general substrate transporter"/>
    <property type="match status" value="1"/>
</dbReference>
<feature type="transmembrane region" description="Helical" evidence="13">
    <location>
        <begin position="3397"/>
        <end position="3417"/>
    </location>
</feature>
<dbReference type="Pfam" id="PF19057">
    <property type="entry name" value="PH_19"/>
    <property type="match status" value="1"/>
</dbReference>
<protein>
    <submittedName>
        <fullName evidence="19">Uncharacterized protein</fullName>
    </submittedName>
</protein>
<dbReference type="CDD" id="cd07401">
    <property type="entry name" value="MPP_TMEM62_N"/>
    <property type="match status" value="1"/>
</dbReference>
<dbReference type="Gene3D" id="1.20.1250.20">
    <property type="entry name" value="MFS general substrate transporter like domains"/>
    <property type="match status" value="1"/>
</dbReference>
<dbReference type="Pfam" id="PF00620">
    <property type="entry name" value="RhoGAP"/>
    <property type="match status" value="1"/>
</dbReference>
<dbReference type="Gene3D" id="3.60.21.10">
    <property type="match status" value="1"/>
</dbReference>
<feature type="domain" description="Myosin motor" evidence="17">
    <location>
        <begin position="81"/>
        <end position="760"/>
    </location>
</feature>
<dbReference type="InterPro" id="IPR035899">
    <property type="entry name" value="DBL_dom_sf"/>
</dbReference>
<dbReference type="CDD" id="cd13368">
    <property type="entry name" value="PH_BCR_arthropod"/>
    <property type="match status" value="1"/>
</dbReference>
<dbReference type="FunFam" id="3.40.850.10:FF:000101">
    <property type="entry name" value="Slow myosin heavy chain 2"/>
    <property type="match status" value="1"/>
</dbReference>
<evidence type="ECO:0000256" key="4">
    <source>
        <dbReference type="ARBA" id="ARBA00022737"/>
    </source>
</evidence>
<dbReference type="SMART" id="SM00324">
    <property type="entry name" value="RhoGAP"/>
    <property type="match status" value="1"/>
</dbReference>
<dbReference type="GO" id="GO:0005546">
    <property type="term" value="F:phosphatidylinositol-4,5-bisphosphate binding"/>
    <property type="evidence" value="ECO:0007669"/>
    <property type="project" value="UniProtKB-ARBA"/>
</dbReference>
<dbReference type="GO" id="GO:0048803">
    <property type="term" value="P:imaginal disc-derived male genitalia morphogenesis"/>
    <property type="evidence" value="ECO:0007669"/>
    <property type="project" value="UniProtKB-ARBA"/>
</dbReference>
<dbReference type="InterPro" id="IPR000048">
    <property type="entry name" value="IQ_motif_EF-hand-BS"/>
</dbReference>
<feature type="transmembrane region" description="Helical" evidence="13">
    <location>
        <begin position="2777"/>
        <end position="2798"/>
    </location>
</feature>
<feature type="compositionally biased region" description="Low complexity" evidence="12">
    <location>
        <begin position="2593"/>
        <end position="2609"/>
    </location>
</feature>
<dbReference type="SMART" id="SM00325">
    <property type="entry name" value="RhoGEF"/>
    <property type="match status" value="1"/>
</dbReference>
<dbReference type="InterPro" id="IPR037769">
    <property type="entry name" value="Abr/Bcr"/>
</dbReference>
<feature type="transmembrane region" description="Helical" evidence="13">
    <location>
        <begin position="2804"/>
        <end position="2827"/>
    </location>
</feature>
<dbReference type="GO" id="GO:0007368">
    <property type="term" value="P:determination of left/right symmetry"/>
    <property type="evidence" value="ECO:0007669"/>
    <property type="project" value="UniProtKB-ARBA"/>
</dbReference>
<evidence type="ECO:0000259" key="18">
    <source>
        <dbReference type="PROSITE" id="PS51757"/>
    </source>
</evidence>
<dbReference type="CDD" id="cd17352">
    <property type="entry name" value="MFS_MCT_SLC16"/>
    <property type="match status" value="1"/>
</dbReference>
<dbReference type="Pfam" id="PF24394">
    <property type="entry name" value="TMEM62_C"/>
    <property type="match status" value="1"/>
</dbReference>
<evidence type="ECO:0000256" key="12">
    <source>
        <dbReference type="SAM" id="MobiDB-lite"/>
    </source>
</evidence>
<dbReference type="InterPro" id="IPR000198">
    <property type="entry name" value="RhoGAP_dom"/>
</dbReference>
<feature type="domain" description="DH" evidence="15">
    <location>
        <begin position="1431"/>
        <end position="1620"/>
    </location>
</feature>
<evidence type="ECO:0000256" key="6">
    <source>
        <dbReference type="ARBA" id="ARBA00022840"/>
    </source>
</evidence>
<keyword evidence="7" id="KW-0446">Lipid-binding</keyword>
<dbReference type="Gene3D" id="1.10.10.820">
    <property type="match status" value="1"/>
</dbReference>
<feature type="domain" description="TH1" evidence="18">
    <location>
        <begin position="914"/>
        <end position="1096"/>
    </location>
</feature>
<comment type="similarity">
    <text evidence="2 11">Belongs to the TRAFAC class myosin-kinesin ATPase superfamily. Myosin family.</text>
</comment>
<dbReference type="PRINTS" id="PR00193">
    <property type="entry name" value="MYOSINHEAVY"/>
</dbReference>
<organism evidence="19 20">
    <name type="scientific">Temnothorax longispinosus</name>
    <dbReference type="NCBI Taxonomy" id="300112"/>
    <lineage>
        <taxon>Eukaryota</taxon>
        <taxon>Metazoa</taxon>
        <taxon>Ecdysozoa</taxon>
        <taxon>Arthropoda</taxon>
        <taxon>Hexapoda</taxon>
        <taxon>Insecta</taxon>
        <taxon>Pterygota</taxon>
        <taxon>Neoptera</taxon>
        <taxon>Endopterygota</taxon>
        <taxon>Hymenoptera</taxon>
        <taxon>Apocrita</taxon>
        <taxon>Aculeata</taxon>
        <taxon>Formicoidea</taxon>
        <taxon>Formicidae</taxon>
        <taxon>Myrmicinae</taxon>
        <taxon>Temnothorax</taxon>
    </lineage>
</organism>
<dbReference type="PROSITE" id="PS50238">
    <property type="entry name" value="RHOGAP"/>
    <property type="match status" value="1"/>
</dbReference>
<dbReference type="InterPro" id="IPR036961">
    <property type="entry name" value="Kinesin_motor_dom_sf"/>
</dbReference>
<dbReference type="STRING" id="300112.A0A4S2JSD5"/>
<dbReference type="Pfam" id="PF07690">
    <property type="entry name" value="MFS_1"/>
    <property type="match status" value="1"/>
</dbReference>
<dbReference type="InterPro" id="IPR011701">
    <property type="entry name" value="MFS"/>
</dbReference>
<keyword evidence="13" id="KW-1133">Transmembrane helix</keyword>
<dbReference type="SUPFAM" id="SSF48350">
    <property type="entry name" value="GTPase activation domain, GAP"/>
    <property type="match status" value="1"/>
</dbReference>
<dbReference type="GO" id="GO:0005886">
    <property type="term" value="C:plasma membrane"/>
    <property type="evidence" value="ECO:0007669"/>
    <property type="project" value="UniProtKB-SubCell"/>
</dbReference>
<evidence type="ECO:0000313" key="20">
    <source>
        <dbReference type="Proteomes" id="UP000310200"/>
    </source>
</evidence>
<feature type="transmembrane region" description="Helical" evidence="13">
    <location>
        <begin position="2296"/>
        <end position="2316"/>
    </location>
</feature>
<dbReference type="InterPro" id="IPR001331">
    <property type="entry name" value="GDS_CDC24_CS"/>
</dbReference>
<dbReference type="PROSITE" id="PS50010">
    <property type="entry name" value="DH_2"/>
    <property type="match status" value="1"/>
</dbReference>
<dbReference type="GO" id="GO:0003774">
    <property type="term" value="F:cytoskeletal motor activity"/>
    <property type="evidence" value="ECO:0007669"/>
    <property type="project" value="UniProtKB-UniRule"/>
</dbReference>
<dbReference type="SMART" id="SM00015">
    <property type="entry name" value="IQ"/>
    <property type="match status" value="2"/>
</dbReference>
<dbReference type="GO" id="GO:0003779">
    <property type="term" value="F:actin binding"/>
    <property type="evidence" value="ECO:0007669"/>
    <property type="project" value="UniProtKB-KW"/>
</dbReference>
<evidence type="ECO:0000256" key="1">
    <source>
        <dbReference type="ARBA" id="ARBA00004413"/>
    </source>
</evidence>
<dbReference type="EMBL" id="QBLH01003436">
    <property type="protein sequence ID" value="TGZ38376.1"/>
    <property type="molecule type" value="Genomic_DNA"/>
</dbReference>
<comment type="caution">
    <text evidence="19">The sequence shown here is derived from an EMBL/GenBank/DDBJ whole genome shotgun (WGS) entry which is preliminary data.</text>
</comment>
<dbReference type="InterPro" id="IPR001849">
    <property type="entry name" value="PH_domain"/>
</dbReference>
<dbReference type="SUPFAM" id="SSF52540">
    <property type="entry name" value="P-loop containing nucleoside triphosphate hydrolases"/>
    <property type="match status" value="1"/>
</dbReference>
<feature type="compositionally biased region" description="Low complexity" evidence="12">
    <location>
        <begin position="1398"/>
        <end position="1411"/>
    </location>
</feature>
<feature type="transmembrane region" description="Helical" evidence="13">
    <location>
        <begin position="2690"/>
        <end position="2711"/>
    </location>
</feature>
<dbReference type="Gene3D" id="4.10.280.30">
    <property type="entry name" value="Bcr-Abl oncoprotein oligomerisation domain"/>
    <property type="match status" value="1"/>
</dbReference>
<feature type="compositionally biased region" description="Basic and acidic residues" evidence="12">
    <location>
        <begin position="1232"/>
        <end position="1251"/>
    </location>
</feature>
<dbReference type="Pfam" id="PF00621">
    <property type="entry name" value="RhoGEF"/>
    <property type="match status" value="1"/>
</dbReference>
<dbReference type="FunFam" id="1.10.555.10:FF:000004">
    <property type="entry name" value="active breakpoint cluster region-related protein-like"/>
    <property type="match status" value="1"/>
</dbReference>
<dbReference type="PROSITE" id="PS00741">
    <property type="entry name" value="DH_1"/>
    <property type="match status" value="1"/>
</dbReference>
<proteinExistence type="inferred from homology"/>
<evidence type="ECO:0000259" key="15">
    <source>
        <dbReference type="PROSITE" id="PS50010"/>
    </source>
</evidence>
<dbReference type="InterPro" id="IPR056229">
    <property type="entry name" value="Ig_TMM62"/>
</dbReference>
<dbReference type="FunFam" id="1.20.1250.20:FF:000320">
    <property type="entry name" value="Monocarboxylate transporter"/>
    <property type="match status" value="1"/>
</dbReference>
<feature type="transmembrane region" description="Helical" evidence="13">
    <location>
        <begin position="3284"/>
        <end position="3316"/>
    </location>
</feature>
<dbReference type="SUPFAM" id="SSF56300">
    <property type="entry name" value="Metallo-dependent phosphatases"/>
    <property type="match status" value="1"/>
</dbReference>